<dbReference type="GO" id="GO:0003677">
    <property type="term" value="F:DNA binding"/>
    <property type="evidence" value="ECO:0007669"/>
    <property type="project" value="UniProtKB-UniRule"/>
</dbReference>
<dbReference type="Gene3D" id="3.40.1440.60">
    <property type="entry name" value="PriA, 3(prime) DNA-binding domain"/>
    <property type="match status" value="1"/>
</dbReference>
<keyword evidence="8 12" id="KW-0067">ATP-binding</keyword>
<dbReference type="Pfam" id="PF17764">
    <property type="entry name" value="PriA_3primeBD"/>
    <property type="match status" value="1"/>
</dbReference>
<organism evidence="14 15">
    <name type="scientific">Aerophobetes bacterium</name>
    <dbReference type="NCBI Taxonomy" id="2030807"/>
    <lineage>
        <taxon>Bacteria</taxon>
        <taxon>Candidatus Aerophobota</taxon>
    </lineage>
</organism>
<dbReference type="InterPro" id="IPR027417">
    <property type="entry name" value="P-loop_NTPase"/>
</dbReference>
<evidence type="ECO:0000256" key="10">
    <source>
        <dbReference type="ARBA" id="ARBA00023235"/>
    </source>
</evidence>
<dbReference type="PANTHER" id="PTHR30580">
    <property type="entry name" value="PRIMOSOMAL PROTEIN N"/>
    <property type="match status" value="1"/>
</dbReference>
<dbReference type="Gene3D" id="3.40.50.300">
    <property type="entry name" value="P-loop containing nucleotide triphosphate hydrolases"/>
    <property type="match status" value="1"/>
</dbReference>
<keyword evidence="3 12" id="KW-0479">Metal-binding</keyword>
<dbReference type="Proteomes" id="UP000316360">
    <property type="component" value="Unassembled WGS sequence"/>
</dbReference>
<dbReference type="InterPro" id="IPR042115">
    <property type="entry name" value="PriA_3primeBD_sf"/>
</dbReference>
<sequence length="663" mass="76606">MKYIKVALNLPLNQSFSYKVPPELSSRVKIGTRVIVPFKRRILSGFVVEEIKRGEAKSRSREIIRVLDDFLPGDNLLKLGRWISEYYYCSLGQALHSIFPIEQTFKIHKDEKKDKELLVSQKADKEPSVSQAFRKLGEGKWSEATLPAIRYPLYARKRVRGKEVFLFRAEDREKRAFFYLSLIKEVLKEKKQVILIVPEISYIPFLQELIQPYYGGEIAIIHSRLSPKKRYEEWCKIERGEASLTIGTRSAVFAPCPGLGLIIIEEEENSAYKQIETPRYHLREVAVKRAEIEGFPVVLFTGSPSLESWYRAKSGIYKSVRPSRSKRSFPEVEIVDMRTEKDRLFSSSLEREIRKNLQENNPTLLFLNRRGFANFLLCLECGRVSRCPNCNIGLTFHLKGKLICHYCAYEERAPRICPSCKGSYFRQAGLGTEQVEMKARKRFSGASIRRGDLDAINSPSLYKKLRADLWEKKIDILVGTQLVIREEILKHMSLVGVILADGLLNLPDFRAGEYLFQLLLKIKRLMKQEGRLVIQTYNPTHYAIKAAVSKEEDFYQKESEIRKDLGYPPYLHWVRILLEGRTKTKIEEVAKALKKRLDGEKIEFLGPSPCPFGKIKGKYRYHLVLKDENLSLIRQILKKKLNSLFSGIRGVKGIVDVDPLRTM</sequence>
<evidence type="ECO:0000256" key="6">
    <source>
        <dbReference type="ARBA" id="ARBA00022806"/>
    </source>
</evidence>
<dbReference type="Pfam" id="PF18319">
    <property type="entry name" value="Zn_ribbon_PriA"/>
    <property type="match status" value="1"/>
</dbReference>
<keyword evidence="2 12" id="KW-0235">DNA replication</keyword>
<evidence type="ECO:0000256" key="11">
    <source>
        <dbReference type="ARBA" id="ARBA00048988"/>
    </source>
</evidence>
<dbReference type="AlphaFoldDB" id="A0A523S0B1"/>
<evidence type="ECO:0000313" key="14">
    <source>
        <dbReference type="EMBL" id="TET11467.1"/>
    </source>
</evidence>
<feature type="binding site" evidence="12">
    <location>
        <position position="378"/>
    </location>
    <ligand>
        <name>Zn(2+)</name>
        <dbReference type="ChEBI" id="CHEBI:29105"/>
        <label>1</label>
    </ligand>
</feature>
<comment type="caution">
    <text evidence="14">The sequence shown here is derived from an EMBL/GenBank/DDBJ whole genome shotgun (WGS) entry which is preliminary data.</text>
</comment>
<dbReference type="SUPFAM" id="SSF52540">
    <property type="entry name" value="P-loop containing nucleoside triphosphate hydrolases"/>
    <property type="match status" value="1"/>
</dbReference>
<keyword evidence="1 12" id="KW-0639">Primosome</keyword>
<feature type="binding site" evidence="12">
    <location>
        <position position="387"/>
    </location>
    <ligand>
        <name>Zn(2+)</name>
        <dbReference type="ChEBI" id="CHEBI:29105"/>
        <label>2</label>
    </ligand>
</feature>
<name>A0A523S0B1_UNCAE</name>
<comment type="function">
    <text evidence="12">Initiates the restart of stalled replication forks, which reloads the replicative helicase on sites other than the origin of replication. Recognizes and binds to abandoned replication forks and remodels them to uncover a helicase loading site. Promotes assembly of the primosome at these replication forks.</text>
</comment>
<evidence type="ECO:0000256" key="9">
    <source>
        <dbReference type="ARBA" id="ARBA00023125"/>
    </source>
</evidence>
<accession>A0A523S0B1</accession>
<dbReference type="GO" id="GO:0016887">
    <property type="term" value="F:ATP hydrolysis activity"/>
    <property type="evidence" value="ECO:0007669"/>
    <property type="project" value="RHEA"/>
</dbReference>
<dbReference type="InterPro" id="IPR041222">
    <property type="entry name" value="PriA_3primeBD"/>
</dbReference>
<dbReference type="FunFam" id="3.40.50.300:FF:000489">
    <property type="entry name" value="Primosome assembly protein PriA"/>
    <property type="match status" value="1"/>
</dbReference>
<evidence type="ECO:0000259" key="13">
    <source>
        <dbReference type="PROSITE" id="PS51192"/>
    </source>
</evidence>
<comment type="cofactor">
    <cofactor evidence="12">
        <name>Zn(2+)</name>
        <dbReference type="ChEBI" id="CHEBI:29105"/>
    </cofactor>
    <text evidence="12">Binds 2 zinc ions per subunit.</text>
</comment>
<comment type="similarity">
    <text evidence="12">Belongs to the helicase family. PriA subfamily.</text>
</comment>
<dbReference type="GO" id="GO:0006310">
    <property type="term" value="P:DNA recombination"/>
    <property type="evidence" value="ECO:0007669"/>
    <property type="project" value="InterPro"/>
</dbReference>
<dbReference type="GO" id="GO:1990077">
    <property type="term" value="C:primosome complex"/>
    <property type="evidence" value="ECO:0007669"/>
    <property type="project" value="UniProtKB-UniRule"/>
</dbReference>
<feature type="binding site" evidence="12">
    <location>
        <position position="390"/>
    </location>
    <ligand>
        <name>Zn(2+)</name>
        <dbReference type="ChEBI" id="CHEBI:29105"/>
        <label>2</label>
    </ligand>
</feature>
<dbReference type="GO" id="GO:0006302">
    <property type="term" value="P:double-strand break repair"/>
    <property type="evidence" value="ECO:0007669"/>
    <property type="project" value="InterPro"/>
</dbReference>
<dbReference type="Pfam" id="PF18074">
    <property type="entry name" value="PriA_C"/>
    <property type="match status" value="1"/>
</dbReference>
<dbReference type="GO" id="GO:0008270">
    <property type="term" value="F:zinc ion binding"/>
    <property type="evidence" value="ECO:0007669"/>
    <property type="project" value="UniProtKB-UniRule"/>
</dbReference>
<evidence type="ECO:0000256" key="3">
    <source>
        <dbReference type="ARBA" id="ARBA00022723"/>
    </source>
</evidence>
<evidence type="ECO:0000256" key="12">
    <source>
        <dbReference type="HAMAP-Rule" id="MF_00983"/>
    </source>
</evidence>
<feature type="domain" description="Helicase ATP-binding" evidence="13">
    <location>
        <begin position="156"/>
        <end position="322"/>
    </location>
</feature>
<evidence type="ECO:0000256" key="1">
    <source>
        <dbReference type="ARBA" id="ARBA00022515"/>
    </source>
</evidence>
<reference evidence="14 15" key="1">
    <citation type="submission" date="2019-03" db="EMBL/GenBank/DDBJ databases">
        <title>Metabolic potential of uncultured bacteria and archaea associated with petroleum seepage in deep-sea sediments.</title>
        <authorList>
            <person name="Dong X."/>
            <person name="Hubert C."/>
        </authorList>
    </citation>
    <scope>NUCLEOTIDE SEQUENCE [LARGE SCALE GENOMIC DNA]</scope>
    <source>
        <strain evidence="14">E44_bin7</strain>
    </source>
</reference>
<feature type="binding site" evidence="12">
    <location>
        <position position="381"/>
    </location>
    <ligand>
        <name>Zn(2+)</name>
        <dbReference type="ChEBI" id="CHEBI:29105"/>
        <label>1</label>
    </ligand>
</feature>
<dbReference type="InterPro" id="IPR014001">
    <property type="entry name" value="Helicase_ATP-bd"/>
</dbReference>
<protein>
    <recommendedName>
        <fullName evidence="12">Replication restart protein PriA</fullName>
    </recommendedName>
    <alternativeName>
        <fullName evidence="12">ATP-dependent DNA helicase PriA</fullName>
        <ecNumber evidence="12">5.6.2.4</ecNumber>
    </alternativeName>
    <alternativeName>
        <fullName evidence="12">DNA 3'-5' helicase PriA</fullName>
    </alternativeName>
</protein>
<proteinExistence type="inferred from homology"/>
<keyword evidence="9 12" id="KW-0238">DNA-binding</keyword>
<dbReference type="InterPro" id="IPR041236">
    <property type="entry name" value="PriA_C"/>
</dbReference>
<evidence type="ECO:0000256" key="2">
    <source>
        <dbReference type="ARBA" id="ARBA00022705"/>
    </source>
</evidence>
<keyword evidence="4 12" id="KW-0547">Nucleotide-binding</keyword>
<comment type="subunit">
    <text evidence="12">Component of the replication restart primosome.</text>
</comment>
<evidence type="ECO:0000256" key="5">
    <source>
        <dbReference type="ARBA" id="ARBA00022801"/>
    </source>
</evidence>
<comment type="catalytic activity">
    <reaction evidence="12">
        <text>Couples ATP hydrolysis with the unwinding of duplex DNA by translocating in the 3'-5' direction.</text>
        <dbReference type="EC" id="5.6.2.4"/>
    </reaction>
</comment>
<dbReference type="InterPro" id="IPR005259">
    <property type="entry name" value="PriA"/>
</dbReference>
<feature type="binding site" evidence="12">
    <location>
        <position position="404"/>
    </location>
    <ligand>
        <name>Zn(2+)</name>
        <dbReference type="ChEBI" id="CHEBI:29105"/>
        <label>2</label>
    </ligand>
</feature>
<dbReference type="GO" id="GO:0006270">
    <property type="term" value="P:DNA replication initiation"/>
    <property type="evidence" value="ECO:0007669"/>
    <property type="project" value="TreeGrafter"/>
</dbReference>
<evidence type="ECO:0000313" key="15">
    <source>
        <dbReference type="Proteomes" id="UP000316360"/>
    </source>
</evidence>
<gene>
    <name evidence="12 14" type="primary">priA</name>
    <name evidence="14" type="ORF">E3J84_02805</name>
</gene>
<keyword evidence="6 12" id="KW-0347">Helicase</keyword>
<keyword evidence="5 12" id="KW-0378">Hydrolase</keyword>
<dbReference type="InterPro" id="IPR040498">
    <property type="entry name" value="PriA_CRR"/>
</dbReference>
<dbReference type="HAMAP" id="MF_00983">
    <property type="entry name" value="PriA"/>
    <property type="match status" value="1"/>
</dbReference>
<evidence type="ECO:0000256" key="7">
    <source>
        <dbReference type="ARBA" id="ARBA00022833"/>
    </source>
</evidence>
<dbReference type="GO" id="GO:0043138">
    <property type="term" value="F:3'-5' DNA helicase activity"/>
    <property type="evidence" value="ECO:0007669"/>
    <property type="project" value="UniProtKB-EC"/>
</dbReference>
<evidence type="ECO:0000256" key="4">
    <source>
        <dbReference type="ARBA" id="ARBA00022741"/>
    </source>
</evidence>
<dbReference type="EC" id="5.6.2.4" evidence="12"/>
<comment type="catalytic activity">
    <reaction evidence="11 12">
        <text>ATP + H2O = ADP + phosphate + H(+)</text>
        <dbReference type="Rhea" id="RHEA:13065"/>
        <dbReference type="ChEBI" id="CHEBI:15377"/>
        <dbReference type="ChEBI" id="CHEBI:15378"/>
        <dbReference type="ChEBI" id="CHEBI:30616"/>
        <dbReference type="ChEBI" id="CHEBI:43474"/>
        <dbReference type="ChEBI" id="CHEBI:456216"/>
        <dbReference type="EC" id="5.6.2.4"/>
    </reaction>
</comment>
<feature type="binding site" evidence="12">
    <location>
        <position position="420"/>
    </location>
    <ligand>
        <name>Zn(2+)</name>
        <dbReference type="ChEBI" id="CHEBI:29105"/>
        <label>1</label>
    </ligand>
</feature>
<keyword evidence="7 12" id="KW-0862">Zinc</keyword>
<keyword evidence="10 12" id="KW-0413">Isomerase</keyword>
<dbReference type="GO" id="GO:0006269">
    <property type="term" value="P:DNA replication, synthesis of primer"/>
    <property type="evidence" value="ECO:0007669"/>
    <property type="project" value="UniProtKB-KW"/>
</dbReference>
<feature type="binding site" evidence="12">
    <location>
        <position position="417"/>
    </location>
    <ligand>
        <name>Zn(2+)</name>
        <dbReference type="ChEBI" id="CHEBI:29105"/>
        <label>1</label>
    </ligand>
</feature>
<dbReference type="PROSITE" id="PS51192">
    <property type="entry name" value="HELICASE_ATP_BIND_1"/>
    <property type="match status" value="1"/>
</dbReference>
<dbReference type="GO" id="GO:0005524">
    <property type="term" value="F:ATP binding"/>
    <property type="evidence" value="ECO:0007669"/>
    <property type="project" value="UniProtKB-UniRule"/>
</dbReference>
<dbReference type="PANTHER" id="PTHR30580:SF0">
    <property type="entry name" value="PRIMOSOMAL PROTEIN N"/>
    <property type="match status" value="1"/>
</dbReference>
<feature type="binding site" evidence="12">
    <location>
        <position position="407"/>
    </location>
    <ligand>
        <name>Zn(2+)</name>
        <dbReference type="ChEBI" id="CHEBI:29105"/>
        <label>2</label>
    </ligand>
</feature>
<dbReference type="EMBL" id="SOKJ01000153">
    <property type="protein sequence ID" value="TET11467.1"/>
    <property type="molecule type" value="Genomic_DNA"/>
</dbReference>
<dbReference type="NCBIfam" id="TIGR00595">
    <property type="entry name" value="priA"/>
    <property type="match status" value="1"/>
</dbReference>
<evidence type="ECO:0000256" key="8">
    <source>
        <dbReference type="ARBA" id="ARBA00022840"/>
    </source>
</evidence>